<dbReference type="InterPro" id="IPR051310">
    <property type="entry name" value="MCP_chemotaxis"/>
</dbReference>
<dbReference type="Proteomes" id="UP000269265">
    <property type="component" value="Unassembled WGS sequence"/>
</dbReference>
<keyword evidence="5" id="KW-0472">Membrane</keyword>
<dbReference type="FunFam" id="1.10.287.950:FF:000001">
    <property type="entry name" value="Methyl-accepting chemotaxis sensory transducer"/>
    <property type="match status" value="1"/>
</dbReference>
<dbReference type="EMBL" id="RSED01000004">
    <property type="protein sequence ID" value="RRS05159.1"/>
    <property type="molecule type" value="Genomic_DNA"/>
</dbReference>
<comment type="similarity">
    <text evidence="3">Belongs to the methyl-accepting chemotaxis (MCP) protein family.</text>
</comment>
<feature type="domain" description="Methyl-accepting transducer" evidence="6">
    <location>
        <begin position="226"/>
        <end position="455"/>
    </location>
</feature>
<keyword evidence="4" id="KW-0807">Transducer</keyword>
<dbReference type="GO" id="GO:0005886">
    <property type="term" value="C:plasma membrane"/>
    <property type="evidence" value="ECO:0007669"/>
    <property type="project" value="TreeGrafter"/>
</dbReference>
<proteinExistence type="inferred from homology"/>
<comment type="subcellular location">
    <subcellularLocation>
        <location evidence="1">Membrane</location>
    </subcellularLocation>
</comment>
<evidence type="ECO:0000256" key="4">
    <source>
        <dbReference type="PROSITE-ProRule" id="PRU00284"/>
    </source>
</evidence>
<comment type="caution">
    <text evidence="7">The sequence shown here is derived from an EMBL/GenBank/DDBJ whole genome shotgun (WGS) entry which is preliminary data.</text>
</comment>
<feature type="transmembrane region" description="Helical" evidence="5">
    <location>
        <begin position="68"/>
        <end position="86"/>
    </location>
</feature>
<name>A0A426VE81_9BURK</name>
<evidence type="ECO:0000313" key="8">
    <source>
        <dbReference type="Proteomes" id="UP000269265"/>
    </source>
</evidence>
<reference evidence="7 8" key="1">
    <citation type="submission" date="2018-12" db="EMBL/GenBank/DDBJ databases">
        <title>The whole draft genome of Aquabacterium sp. SJQ9.</title>
        <authorList>
            <person name="Sun L."/>
            <person name="Gao X."/>
            <person name="Chen W."/>
            <person name="Huang K."/>
        </authorList>
    </citation>
    <scope>NUCLEOTIDE SEQUENCE [LARGE SCALE GENOMIC DNA]</scope>
    <source>
        <strain evidence="7 8">SJQ9</strain>
    </source>
</reference>
<keyword evidence="2" id="KW-0488">Methylation</keyword>
<evidence type="ECO:0000256" key="1">
    <source>
        <dbReference type="ARBA" id="ARBA00004370"/>
    </source>
</evidence>
<sequence length="475" mass="49649">MSQARSSRSTLFRRNDTVVLAGIGTVFVGVLAYGARFDNFVLGLVVGMILLAASAGVAAWSRGGVASLVGLPFLGMAMVGLMIHVARGHNEAHFAVFAFMACLVVYRRALPIIAGAATIAVHHLSFNQFQAWGWGPMCFGEASFFRVIEHALFVVAEAGVLLFLAARAKGEFDTAEELMEIAESLQADDGRINLRLPPQRGQARVVRTLRESLTRIGDAMAQVQQATDAIRAASGEIASGNAALSSRTEQASASLQETASSVDQIVATMQHSTDHAHQANALAGEASSVAVEGGAAVSRVVQTMAGIQQSSRKITDIIGVIDGIAFQTNILALNAAVEAARAGEQGRGFAVVASEVRSLAQRSAEAAKEIKQLITSSVSQVESGSALVDSTGTTIEQVVQQVRRVTELVGQITNSSSEQNQGIAQINTAIGVLDESTQRNAALVEETAAAAEGLARQADQLAQAVAVFKLDGVAA</sequence>
<dbReference type="Gene3D" id="1.10.287.950">
    <property type="entry name" value="Methyl-accepting chemotaxis protein"/>
    <property type="match status" value="1"/>
</dbReference>
<protein>
    <submittedName>
        <fullName evidence="7">Chemotaxis protein</fullName>
    </submittedName>
</protein>
<dbReference type="SUPFAM" id="SSF58104">
    <property type="entry name" value="Methyl-accepting chemotaxis protein (MCP) signaling domain"/>
    <property type="match status" value="1"/>
</dbReference>
<dbReference type="PRINTS" id="PR00260">
    <property type="entry name" value="CHEMTRNSDUCR"/>
</dbReference>
<dbReference type="PROSITE" id="PS50111">
    <property type="entry name" value="CHEMOTAXIS_TRANSDUC_2"/>
    <property type="match status" value="1"/>
</dbReference>
<dbReference type="PANTHER" id="PTHR43531:SF14">
    <property type="entry name" value="METHYL-ACCEPTING CHEMOTAXIS PROTEIN I-RELATED"/>
    <property type="match status" value="1"/>
</dbReference>
<keyword evidence="8" id="KW-1185">Reference proteome</keyword>
<dbReference type="GO" id="GO:0007165">
    <property type="term" value="P:signal transduction"/>
    <property type="evidence" value="ECO:0007669"/>
    <property type="project" value="UniProtKB-KW"/>
</dbReference>
<dbReference type="GO" id="GO:0006935">
    <property type="term" value="P:chemotaxis"/>
    <property type="evidence" value="ECO:0007669"/>
    <property type="project" value="InterPro"/>
</dbReference>
<keyword evidence="5" id="KW-0812">Transmembrane</keyword>
<accession>A0A426VE81</accession>
<evidence type="ECO:0000256" key="3">
    <source>
        <dbReference type="ARBA" id="ARBA00029447"/>
    </source>
</evidence>
<evidence type="ECO:0000259" key="6">
    <source>
        <dbReference type="PROSITE" id="PS50111"/>
    </source>
</evidence>
<evidence type="ECO:0000256" key="5">
    <source>
        <dbReference type="SAM" id="Phobius"/>
    </source>
</evidence>
<dbReference type="InterPro" id="IPR004089">
    <property type="entry name" value="MCPsignal_dom"/>
</dbReference>
<dbReference type="RefSeq" id="WP_125242378.1">
    <property type="nucleotide sequence ID" value="NZ_RSED01000004.1"/>
</dbReference>
<feature type="transmembrane region" description="Helical" evidence="5">
    <location>
        <begin position="41"/>
        <end position="61"/>
    </location>
</feature>
<evidence type="ECO:0000313" key="7">
    <source>
        <dbReference type="EMBL" id="RRS05159.1"/>
    </source>
</evidence>
<organism evidence="7 8">
    <name type="scientific">Aquabacterium soli</name>
    <dbReference type="NCBI Taxonomy" id="2493092"/>
    <lineage>
        <taxon>Bacteria</taxon>
        <taxon>Pseudomonadati</taxon>
        <taxon>Pseudomonadota</taxon>
        <taxon>Betaproteobacteria</taxon>
        <taxon>Burkholderiales</taxon>
        <taxon>Aquabacterium</taxon>
    </lineage>
</organism>
<dbReference type="SMART" id="SM00283">
    <property type="entry name" value="MA"/>
    <property type="match status" value="1"/>
</dbReference>
<dbReference type="PANTHER" id="PTHR43531">
    <property type="entry name" value="PROTEIN ICFG"/>
    <property type="match status" value="1"/>
</dbReference>
<gene>
    <name evidence="7" type="ORF">EIP75_06215</name>
</gene>
<dbReference type="InterPro" id="IPR004090">
    <property type="entry name" value="Chemotax_Me-accpt_rcpt"/>
</dbReference>
<evidence type="ECO:0000256" key="2">
    <source>
        <dbReference type="ARBA" id="ARBA00022481"/>
    </source>
</evidence>
<keyword evidence="5" id="KW-1133">Transmembrane helix</keyword>
<dbReference type="OrthoDB" id="9806477at2"/>
<dbReference type="CDD" id="cd11386">
    <property type="entry name" value="MCP_signal"/>
    <property type="match status" value="1"/>
</dbReference>
<dbReference type="GO" id="GO:0004888">
    <property type="term" value="F:transmembrane signaling receptor activity"/>
    <property type="evidence" value="ECO:0007669"/>
    <property type="project" value="InterPro"/>
</dbReference>
<feature type="transmembrane region" description="Helical" evidence="5">
    <location>
        <begin position="18"/>
        <end position="35"/>
    </location>
</feature>
<dbReference type="Pfam" id="PF00015">
    <property type="entry name" value="MCPsignal"/>
    <property type="match status" value="1"/>
</dbReference>
<dbReference type="AlphaFoldDB" id="A0A426VE81"/>